<reference evidence="2" key="1">
    <citation type="submission" date="2020-01" db="EMBL/GenBank/DDBJ databases">
        <authorList>
            <person name="Meier V. D."/>
            <person name="Meier V D."/>
        </authorList>
    </citation>
    <scope>NUCLEOTIDE SEQUENCE</scope>
    <source>
        <strain evidence="2">HLG_WM_MAG_07</strain>
    </source>
</reference>
<dbReference type="AlphaFoldDB" id="A0A6S6U4V3"/>
<keyword evidence="1" id="KW-0472">Membrane</keyword>
<keyword evidence="1" id="KW-1133">Transmembrane helix</keyword>
<proteinExistence type="predicted"/>
<organism evidence="2">
    <name type="scientific">uncultured Thiotrichaceae bacterium</name>
    <dbReference type="NCBI Taxonomy" id="298394"/>
    <lineage>
        <taxon>Bacteria</taxon>
        <taxon>Pseudomonadati</taxon>
        <taxon>Pseudomonadota</taxon>
        <taxon>Gammaproteobacteria</taxon>
        <taxon>Thiotrichales</taxon>
        <taxon>Thiotrichaceae</taxon>
        <taxon>environmental samples</taxon>
    </lineage>
</organism>
<sequence>MIFYSDTVSLSMKTLALYKFFPFIIALILLLLLAFFLRENGNIAVTSTSQQELRVVRNVLLANQDTVRVNLLRSLDPLVKDTQGDILWNSEMQNGVLQLQGLPEHEGRKKYQLWIYDLKRDNNHPVLAANFYGSEADTSSYIVSIKPTENIEKAFKFVVTKSLISNSKFEDAEPIFFAQP</sequence>
<gene>
    <name evidence="2" type="ORF">HELGO_WM6361</name>
</gene>
<protein>
    <recommendedName>
        <fullName evidence="3">Anti-sigma factor</fullName>
    </recommendedName>
</protein>
<dbReference type="EMBL" id="CACVAY010000110">
    <property type="protein sequence ID" value="CAA6822546.1"/>
    <property type="molecule type" value="Genomic_DNA"/>
</dbReference>
<evidence type="ECO:0000256" key="1">
    <source>
        <dbReference type="SAM" id="Phobius"/>
    </source>
</evidence>
<name>A0A6S6U4V3_9GAMM</name>
<keyword evidence="1" id="KW-0812">Transmembrane</keyword>
<evidence type="ECO:0000313" key="2">
    <source>
        <dbReference type="EMBL" id="CAA6822546.1"/>
    </source>
</evidence>
<feature type="transmembrane region" description="Helical" evidence="1">
    <location>
        <begin position="20"/>
        <end position="37"/>
    </location>
</feature>
<evidence type="ECO:0008006" key="3">
    <source>
        <dbReference type="Google" id="ProtNLM"/>
    </source>
</evidence>
<accession>A0A6S6U4V3</accession>